<protein>
    <submittedName>
        <fullName evidence="2">MBL fold metallo-hydrolase</fullName>
    </submittedName>
</protein>
<dbReference type="Gene3D" id="3.60.15.10">
    <property type="entry name" value="Ribonuclease Z/Hydroxyacylglutathione hydrolase-like"/>
    <property type="match status" value="1"/>
</dbReference>
<dbReference type="GO" id="GO:0016787">
    <property type="term" value="F:hydrolase activity"/>
    <property type="evidence" value="ECO:0007669"/>
    <property type="project" value="UniProtKB-KW"/>
</dbReference>
<dbReference type="SUPFAM" id="SSF56281">
    <property type="entry name" value="Metallo-hydrolase/oxidoreductase"/>
    <property type="match status" value="1"/>
</dbReference>
<dbReference type="Proteomes" id="UP000241507">
    <property type="component" value="Chromosome"/>
</dbReference>
<dbReference type="RefSeq" id="WP_107011229.1">
    <property type="nucleotide sequence ID" value="NZ_CP028136.1"/>
</dbReference>
<dbReference type="InterPro" id="IPR036866">
    <property type="entry name" value="RibonucZ/Hydroxyglut_hydro"/>
</dbReference>
<accession>A0A2R3Z2F0</accession>
<evidence type="ECO:0000313" key="2">
    <source>
        <dbReference type="EMBL" id="AVR44451.1"/>
    </source>
</evidence>
<dbReference type="AlphaFoldDB" id="A0A2R3Z2F0"/>
<keyword evidence="2" id="KW-0378">Hydrolase</keyword>
<dbReference type="SMART" id="SM00849">
    <property type="entry name" value="Lactamase_B"/>
    <property type="match status" value="1"/>
</dbReference>
<organism evidence="2 3">
    <name type="scientific">Christiangramia fulva</name>
    <dbReference type="NCBI Taxonomy" id="2126553"/>
    <lineage>
        <taxon>Bacteria</taxon>
        <taxon>Pseudomonadati</taxon>
        <taxon>Bacteroidota</taxon>
        <taxon>Flavobacteriia</taxon>
        <taxon>Flavobacteriales</taxon>
        <taxon>Flavobacteriaceae</taxon>
        <taxon>Christiangramia</taxon>
    </lineage>
</organism>
<dbReference type="KEGG" id="grs:C7S20_03785"/>
<sequence length="307" mass="35559">MKRREFVKYSGIAAGALYLMKPLNIPEDKNLKTRIMKISNPEKNNICVTCGTRYSDEYFDENLCPVCADDRQYINLNGQQWTSYKQMKDSHSLYFNKLRNDIYEISIRPSFAIGQKAHLILHPEGNVLWDCLPFLDEAAAAFIDKLGGLKAIAISHPHYYSLMAEWAGYFDCPVYLHENDRKWVFDKEDNIHFFSEDKLEITKGIEIVNSGGHFPGSTVLHYKSENQAPTLFGGDTLYLSLNKKHLSAMYSYPNNIALEKKELFRCFEKVKELDFDAFFGAFSWQNLFEGAGEIFKKSYERYRGIYS</sequence>
<feature type="domain" description="Metallo-beta-lactamase" evidence="1">
    <location>
        <begin position="114"/>
        <end position="282"/>
    </location>
</feature>
<dbReference type="PANTHER" id="PTHR36839">
    <property type="entry name" value="METALLO-BETA-LACTAMASE FAMILY PROTEIN (AFU_ORTHOLOGUE AFUA_5G12770)"/>
    <property type="match status" value="1"/>
</dbReference>
<evidence type="ECO:0000259" key="1">
    <source>
        <dbReference type="SMART" id="SM00849"/>
    </source>
</evidence>
<dbReference type="PANTHER" id="PTHR36839:SF1">
    <property type="entry name" value="METALLO-BETA-LACTAMASE FAMILY PROTEIN (AFU_ORTHOLOGUE AFUA_5G12770)"/>
    <property type="match status" value="1"/>
</dbReference>
<gene>
    <name evidence="2" type="ORF">C7S20_03785</name>
</gene>
<keyword evidence="3" id="KW-1185">Reference proteome</keyword>
<dbReference type="OrthoDB" id="2373347at2"/>
<name>A0A2R3Z2F0_9FLAO</name>
<dbReference type="InterPro" id="IPR001279">
    <property type="entry name" value="Metallo-B-lactamas"/>
</dbReference>
<dbReference type="EMBL" id="CP028136">
    <property type="protein sequence ID" value="AVR44451.1"/>
    <property type="molecule type" value="Genomic_DNA"/>
</dbReference>
<dbReference type="Pfam" id="PF00753">
    <property type="entry name" value="Lactamase_B"/>
    <property type="match status" value="1"/>
</dbReference>
<proteinExistence type="predicted"/>
<evidence type="ECO:0000313" key="3">
    <source>
        <dbReference type="Proteomes" id="UP000241507"/>
    </source>
</evidence>
<reference evidence="3" key="1">
    <citation type="submission" date="2018-03" db="EMBL/GenBank/DDBJ databases">
        <title>Gramella fulva sp. nov., isolated from a dry surface of tidal flat.</title>
        <authorList>
            <person name="Hwang S.H."/>
            <person name="Hwang W.M."/>
            <person name="Kang K."/>
            <person name="Ahn T.-Y."/>
        </authorList>
    </citation>
    <scope>NUCLEOTIDE SEQUENCE [LARGE SCALE GENOMIC DNA]</scope>
    <source>
        <strain evidence="3">SH35</strain>
    </source>
</reference>